<reference evidence="2" key="2">
    <citation type="submission" date="2023-05" db="EMBL/GenBank/DDBJ databases">
        <authorList>
            <person name="Schelkunov M.I."/>
        </authorList>
    </citation>
    <scope>NUCLEOTIDE SEQUENCE</scope>
    <source>
        <strain evidence="2">Hsosn_3</strain>
        <tissue evidence="2">Leaf</tissue>
    </source>
</reference>
<dbReference type="GO" id="GO:0005198">
    <property type="term" value="F:structural molecule activity"/>
    <property type="evidence" value="ECO:0007669"/>
    <property type="project" value="InterPro"/>
</dbReference>
<gene>
    <name evidence="2" type="ORF">POM88_007706</name>
</gene>
<dbReference type="InterPro" id="IPR016025">
    <property type="entry name" value="Clathrin_H-chain_N"/>
</dbReference>
<accession>A0AAD8J7B5</accession>
<name>A0AAD8J7B5_9APIA</name>
<reference evidence="2" key="1">
    <citation type="submission" date="2023-02" db="EMBL/GenBank/DDBJ databases">
        <title>Genome of toxic invasive species Heracleum sosnowskyi carries increased number of genes despite the absence of recent whole-genome duplications.</title>
        <authorList>
            <person name="Schelkunov M."/>
            <person name="Shtratnikova V."/>
            <person name="Makarenko M."/>
            <person name="Klepikova A."/>
            <person name="Omelchenko D."/>
            <person name="Novikova G."/>
            <person name="Obukhova E."/>
            <person name="Bogdanov V."/>
            <person name="Penin A."/>
            <person name="Logacheva M."/>
        </authorList>
    </citation>
    <scope>NUCLEOTIDE SEQUENCE</scope>
    <source>
        <strain evidence="2">Hsosn_3</strain>
        <tissue evidence="2">Leaf</tissue>
    </source>
</reference>
<dbReference type="Pfam" id="PF09268">
    <property type="entry name" value="Clathrin-link"/>
    <property type="match status" value="1"/>
</dbReference>
<dbReference type="GO" id="GO:0030132">
    <property type="term" value="C:clathrin coat of coated pit"/>
    <property type="evidence" value="ECO:0007669"/>
    <property type="project" value="InterPro"/>
</dbReference>
<keyword evidence="3" id="KW-1185">Reference proteome</keyword>
<feature type="domain" description="Clathrin heavy chain linker core motif" evidence="1">
    <location>
        <begin position="26"/>
        <end position="49"/>
    </location>
</feature>
<evidence type="ECO:0000313" key="3">
    <source>
        <dbReference type="Proteomes" id="UP001237642"/>
    </source>
</evidence>
<dbReference type="Gene3D" id="2.130.10.110">
    <property type="entry name" value="Clathrin heavy-chain terminal domain"/>
    <property type="match status" value="1"/>
</dbReference>
<organism evidence="2 3">
    <name type="scientific">Heracleum sosnowskyi</name>
    <dbReference type="NCBI Taxonomy" id="360622"/>
    <lineage>
        <taxon>Eukaryota</taxon>
        <taxon>Viridiplantae</taxon>
        <taxon>Streptophyta</taxon>
        <taxon>Embryophyta</taxon>
        <taxon>Tracheophyta</taxon>
        <taxon>Spermatophyta</taxon>
        <taxon>Magnoliopsida</taxon>
        <taxon>eudicotyledons</taxon>
        <taxon>Gunneridae</taxon>
        <taxon>Pentapetalae</taxon>
        <taxon>asterids</taxon>
        <taxon>campanulids</taxon>
        <taxon>Apiales</taxon>
        <taxon>Apiaceae</taxon>
        <taxon>Apioideae</taxon>
        <taxon>apioid superclade</taxon>
        <taxon>Tordylieae</taxon>
        <taxon>Tordyliinae</taxon>
        <taxon>Heracleum</taxon>
    </lineage>
</organism>
<sequence length="173" mass="19570">MVQSDVISWGILCHLRGQVLLATVNESTIVPFVSGQLNNLEVAVNLAKRGNLDVIYDPLCIPHLIRVLSIILRQRKADSHALDESSEHLHDEKFAGTCEERETLDRHLKEFDSLYSMSPCTSNKSSDRWRETIKQVPVVYIASVVRNIDTFNYFLTVAENADLSVTDLSEEIQ</sequence>
<dbReference type="GO" id="GO:0016192">
    <property type="term" value="P:vesicle-mediated transport"/>
    <property type="evidence" value="ECO:0007669"/>
    <property type="project" value="InterPro"/>
</dbReference>
<protein>
    <recommendedName>
        <fullName evidence="1">Clathrin heavy chain linker core motif domain-containing protein</fullName>
    </recommendedName>
</protein>
<dbReference type="GO" id="GO:0030130">
    <property type="term" value="C:clathrin coat of trans-Golgi network vesicle"/>
    <property type="evidence" value="ECO:0007669"/>
    <property type="project" value="InterPro"/>
</dbReference>
<evidence type="ECO:0000313" key="2">
    <source>
        <dbReference type="EMBL" id="KAK1397843.1"/>
    </source>
</evidence>
<dbReference type="GO" id="GO:0006886">
    <property type="term" value="P:intracellular protein transport"/>
    <property type="evidence" value="ECO:0007669"/>
    <property type="project" value="InterPro"/>
</dbReference>
<dbReference type="EMBL" id="JAUIZM010000002">
    <property type="protein sequence ID" value="KAK1397843.1"/>
    <property type="molecule type" value="Genomic_DNA"/>
</dbReference>
<dbReference type="Proteomes" id="UP001237642">
    <property type="component" value="Unassembled WGS sequence"/>
</dbReference>
<dbReference type="InterPro" id="IPR015348">
    <property type="entry name" value="Clathrin_H-chain_linker_core"/>
</dbReference>
<proteinExistence type="predicted"/>
<comment type="caution">
    <text evidence="2">The sequence shown here is derived from an EMBL/GenBank/DDBJ whole genome shotgun (WGS) entry which is preliminary data.</text>
</comment>
<dbReference type="AlphaFoldDB" id="A0AAD8J7B5"/>
<evidence type="ECO:0000259" key="1">
    <source>
        <dbReference type="Pfam" id="PF09268"/>
    </source>
</evidence>